<feature type="region of interest" description="Disordered" evidence="1">
    <location>
        <begin position="93"/>
        <end position="124"/>
    </location>
</feature>
<evidence type="ECO:0000313" key="3">
    <source>
        <dbReference type="Proteomes" id="UP000503447"/>
    </source>
</evidence>
<protein>
    <submittedName>
        <fullName evidence="2">Uncharacterized protein</fullName>
    </submittedName>
</protein>
<reference evidence="3" key="1">
    <citation type="submission" date="2020-05" db="EMBL/GenBank/DDBJ databases">
        <title>Frigoriglobus tundricola gen. nov., sp. nov., a psychrotolerant cellulolytic planctomycete of the family Gemmataceae with two divergent copies of 16S rRNA gene.</title>
        <authorList>
            <person name="Kulichevskaya I.S."/>
            <person name="Ivanova A.A."/>
            <person name="Naumoff D.G."/>
            <person name="Beletsky A.V."/>
            <person name="Rijpstra W.I.C."/>
            <person name="Sinninghe Damste J.S."/>
            <person name="Mardanov A.V."/>
            <person name="Ravin N.V."/>
            <person name="Dedysh S.N."/>
        </authorList>
    </citation>
    <scope>NUCLEOTIDE SEQUENCE [LARGE SCALE GENOMIC DNA]</scope>
    <source>
        <strain evidence="3">PL17</strain>
    </source>
</reference>
<name>A0A6M5YGI8_9BACT</name>
<feature type="region of interest" description="Disordered" evidence="1">
    <location>
        <begin position="211"/>
        <end position="246"/>
    </location>
</feature>
<evidence type="ECO:0000256" key="1">
    <source>
        <dbReference type="SAM" id="MobiDB-lite"/>
    </source>
</evidence>
<evidence type="ECO:0000313" key="2">
    <source>
        <dbReference type="EMBL" id="QJW93137.1"/>
    </source>
</evidence>
<keyword evidence="3" id="KW-1185">Reference proteome</keyword>
<dbReference type="Proteomes" id="UP000503447">
    <property type="component" value="Chromosome"/>
</dbReference>
<sequence length="246" mass="26222">MGRWLPAILGLRSRDAILVLALVSHLLATFGFPLPAPKKGSSQPFPCQNRPCGCLTYDACWAGDCCCFTIEEKLRWAEENGIEVPTHVRPLIESRKSRPAPPPKKKKSCCSEAEPAPEPTPAPTCCEKGKPAAPTCCAEKASCAAGTATAGCPECAPKSASKCCEQKSPREAHATDRSGVRWVAGVFAQKCRGEGPAGLFLLDPGIAPDLTPIVLPEPERPVHPAPRSDRTTPTSHCPPTPPPRQF</sequence>
<accession>A0A6M5YGI8</accession>
<dbReference type="EMBL" id="CP053452">
    <property type="protein sequence ID" value="QJW93137.1"/>
    <property type="molecule type" value="Genomic_DNA"/>
</dbReference>
<dbReference type="KEGG" id="ftj:FTUN_0640"/>
<feature type="compositionally biased region" description="Basic and acidic residues" evidence="1">
    <location>
        <begin position="217"/>
        <end position="230"/>
    </location>
</feature>
<dbReference type="AlphaFoldDB" id="A0A6M5YGI8"/>
<gene>
    <name evidence="2" type="ORF">FTUN_0640</name>
</gene>
<organism evidence="2 3">
    <name type="scientific">Frigoriglobus tundricola</name>
    <dbReference type="NCBI Taxonomy" id="2774151"/>
    <lineage>
        <taxon>Bacteria</taxon>
        <taxon>Pseudomonadati</taxon>
        <taxon>Planctomycetota</taxon>
        <taxon>Planctomycetia</taxon>
        <taxon>Gemmatales</taxon>
        <taxon>Gemmataceae</taxon>
        <taxon>Frigoriglobus</taxon>
    </lineage>
</organism>
<proteinExistence type="predicted"/>
<feature type="compositionally biased region" description="Pro residues" evidence="1">
    <location>
        <begin position="236"/>
        <end position="246"/>
    </location>
</feature>